<dbReference type="GO" id="GO:0008757">
    <property type="term" value="F:S-adenosylmethionine-dependent methyltransferase activity"/>
    <property type="evidence" value="ECO:0007669"/>
    <property type="project" value="InterPro"/>
</dbReference>
<sequence>MVQDASIYLAGKKLYGDDFTQEQIEEWFKHEAEGYADLWASDYEKYNYAYHKLNAYYGFRHLANHSMRTALGIGSAYGDELFPIAKRLEKITILDPSDTFADVREIAGTPSQYVKPNVQGDMPFEDAEFDLITSFGVLHHIPNVSYVVRECFRCLRPGGIFLLREPMVSMGDWTKPRPGLTKHERGIPLKILRQIVQEAGFEIQQEALCMFSATSAIASKLRIDPYNSRVATLADSALSRVFAWNDRYHRVKLREKFGPTSVYYVLRKPG</sequence>
<dbReference type="Gene3D" id="3.40.50.150">
    <property type="entry name" value="Vaccinia Virus protein VP39"/>
    <property type="match status" value="1"/>
</dbReference>
<dbReference type="CDD" id="cd02440">
    <property type="entry name" value="AdoMet_MTases"/>
    <property type="match status" value="1"/>
</dbReference>
<organism evidence="2 3">
    <name type="scientific">Romeriopsis navalis LEGE 11480</name>
    <dbReference type="NCBI Taxonomy" id="2777977"/>
    <lineage>
        <taxon>Bacteria</taxon>
        <taxon>Bacillati</taxon>
        <taxon>Cyanobacteriota</taxon>
        <taxon>Cyanophyceae</taxon>
        <taxon>Leptolyngbyales</taxon>
        <taxon>Leptolyngbyaceae</taxon>
        <taxon>Romeriopsis</taxon>
        <taxon>Romeriopsis navalis</taxon>
    </lineage>
</organism>
<proteinExistence type="predicted"/>
<keyword evidence="2" id="KW-0808">Transferase</keyword>
<dbReference type="GO" id="GO:0032259">
    <property type="term" value="P:methylation"/>
    <property type="evidence" value="ECO:0007669"/>
    <property type="project" value="UniProtKB-KW"/>
</dbReference>
<gene>
    <name evidence="2" type="ORF">IQ266_03930</name>
</gene>
<dbReference type="Proteomes" id="UP000625316">
    <property type="component" value="Unassembled WGS sequence"/>
</dbReference>
<dbReference type="SUPFAM" id="SSF53335">
    <property type="entry name" value="S-adenosyl-L-methionine-dependent methyltransferases"/>
    <property type="match status" value="1"/>
</dbReference>
<dbReference type="InterPro" id="IPR013216">
    <property type="entry name" value="Methyltransf_11"/>
</dbReference>
<dbReference type="RefSeq" id="WP_264323733.1">
    <property type="nucleotide sequence ID" value="NZ_JADEXQ010000008.1"/>
</dbReference>
<name>A0A928Z326_9CYAN</name>
<keyword evidence="3" id="KW-1185">Reference proteome</keyword>
<dbReference type="Pfam" id="PF08241">
    <property type="entry name" value="Methyltransf_11"/>
    <property type="match status" value="1"/>
</dbReference>
<dbReference type="AlphaFoldDB" id="A0A928Z326"/>
<evidence type="ECO:0000259" key="1">
    <source>
        <dbReference type="Pfam" id="PF08241"/>
    </source>
</evidence>
<dbReference type="PANTHER" id="PTHR43591:SF109">
    <property type="entry name" value="METHYLTRANSFERASE TYPE 11 DOMAIN-CONTAINING PROTEIN"/>
    <property type="match status" value="1"/>
</dbReference>
<dbReference type="InterPro" id="IPR029063">
    <property type="entry name" value="SAM-dependent_MTases_sf"/>
</dbReference>
<dbReference type="PANTHER" id="PTHR43591">
    <property type="entry name" value="METHYLTRANSFERASE"/>
    <property type="match status" value="1"/>
</dbReference>
<keyword evidence="2" id="KW-0489">Methyltransferase</keyword>
<evidence type="ECO:0000313" key="2">
    <source>
        <dbReference type="EMBL" id="MBE9028910.1"/>
    </source>
</evidence>
<comment type="caution">
    <text evidence="2">The sequence shown here is derived from an EMBL/GenBank/DDBJ whole genome shotgun (WGS) entry which is preliminary data.</text>
</comment>
<protein>
    <submittedName>
        <fullName evidence="2">Class I SAM-dependent methyltransferase</fullName>
    </submittedName>
</protein>
<feature type="domain" description="Methyltransferase type 11" evidence="1">
    <location>
        <begin position="72"/>
        <end position="162"/>
    </location>
</feature>
<accession>A0A928Z326</accession>
<reference evidence="2" key="1">
    <citation type="submission" date="2020-10" db="EMBL/GenBank/DDBJ databases">
        <authorList>
            <person name="Castelo-Branco R."/>
            <person name="Eusebio N."/>
            <person name="Adriana R."/>
            <person name="Vieira A."/>
            <person name="Brugerolle De Fraissinette N."/>
            <person name="Rezende De Castro R."/>
            <person name="Schneider M.P."/>
            <person name="Vasconcelos V."/>
            <person name="Leao P.N."/>
        </authorList>
    </citation>
    <scope>NUCLEOTIDE SEQUENCE</scope>
    <source>
        <strain evidence="2">LEGE 11480</strain>
    </source>
</reference>
<evidence type="ECO:0000313" key="3">
    <source>
        <dbReference type="Proteomes" id="UP000625316"/>
    </source>
</evidence>
<dbReference type="EMBL" id="JADEXQ010000008">
    <property type="protein sequence ID" value="MBE9028910.1"/>
    <property type="molecule type" value="Genomic_DNA"/>
</dbReference>